<dbReference type="AlphaFoldDB" id="E0WTP6"/>
<dbReference type="STRING" id="663321.REG_1416"/>
<gene>
    <name evidence="1" type="ORF">REG_1416</name>
</gene>
<dbReference type="HOGENOM" id="CLU_1400264_0_0_6"/>
<dbReference type="Proteomes" id="UP000005726">
    <property type="component" value="Unassembled WGS sequence"/>
</dbReference>
<sequence>MNELKHQKSVDKAISNLMKYAKKAPWAEREAQFFSEILRDTAALAGVPVSELGQTLDNYYYMGEAFGYLFELFATSHWDNEDVCMIEDYVKRRGWREPPHAKRYLTALAKSEVRLWEVVTVNVGRWVEVRPFGLTSKVIRVYERAASQCLQEKDCIAARVIPWDEKAIFGEGMLPFSPEEAEKFRLFWRIHSVM</sequence>
<evidence type="ECO:0000313" key="2">
    <source>
        <dbReference type="Proteomes" id="UP000005726"/>
    </source>
</evidence>
<organism evidence="1 2">
    <name type="scientific">Candidatus Regiella insecticola LSR1</name>
    <dbReference type="NCBI Taxonomy" id="663321"/>
    <lineage>
        <taxon>Bacteria</taxon>
        <taxon>Pseudomonadati</taxon>
        <taxon>Pseudomonadota</taxon>
        <taxon>Gammaproteobacteria</taxon>
        <taxon>Enterobacterales</taxon>
        <taxon>Enterobacteriaceae</taxon>
        <taxon>aphid secondary symbionts</taxon>
        <taxon>Candidatus Regiella</taxon>
    </lineage>
</organism>
<dbReference type="EMBL" id="GL379593">
    <property type="protein sequence ID" value="EFL91626.1"/>
    <property type="molecule type" value="Genomic_DNA"/>
</dbReference>
<reference evidence="1" key="1">
    <citation type="journal article" date="2009" name="Environ. Microbiol.">
        <title>Dynamics of genome evolution in facultative symbionts of aphids.</title>
        <authorList>
            <person name="Degnan P.H."/>
            <person name="Leonardo T.E."/>
            <person name="Cass B.N."/>
            <person name="Hurwitz B."/>
            <person name="Stern D."/>
            <person name="Gibbs R.A."/>
            <person name="Richards S."/>
            <person name="Moran N.A."/>
        </authorList>
    </citation>
    <scope>NUCLEOTIDE SEQUENCE [LARGE SCALE GENOMIC DNA]</scope>
    <source>
        <strain evidence="1">LSR1</strain>
    </source>
</reference>
<keyword evidence="2" id="KW-1185">Reference proteome</keyword>
<evidence type="ECO:0000313" key="1">
    <source>
        <dbReference type="EMBL" id="EFL91626.1"/>
    </source>
</evidence>
<protein>
    <submittedName>
        <fullName evidence="1">Uncharacterized protein</fullName>
    </submittedName>
</protein>
<name>E0WTP6_9ENTR</name>
<accession>E0WTP6</accession>
<dbReference type="eggNOG" id="ENOG50331FR">
    <property type="taxonomic scope" value="Bacteria"/>
</dbReference>
<proteinExistence type="predicted"/>
<dbReference type="RefSeq" id="WP_006705081.1">
    <property type="nucleotide sequence ID" value="NZ_CAWLGB010000005.1"/>
</dbReference>